<proteinExistence type="predicted"/>
<dbReference type="Pfam" id="PF01261">
    <property type="entry name" value="AP_endonuc_2"/>
    <property type="match status" value="1"/>
</dbReference>
<dbReference type="Proteomes" id="UP000776276">
    <property type="component" value="Unassembled WGS sequence"/>
</dbReference>
<evidence type="ECO:0000259" key="2">
    <source>
        <dbReference type="Pfam" id="PF01261"/>
    </source>
</evidence>
<dbReference type="RefSeq" id="WP_216326458.1">
    <property type="nucleotide sequence ID" value="NZ_JAHKRT010000008.1"/>
</dbReference>
<dbReference type="InterPro" id="IPR006311">
    <property type="entry name" value="TAT_signal"/>
</dbReference>
<accession>A0ABS6BL69</accession>
<dbReference type="InterPro" id="IPR013022">
    <property type="entry name" value="Xyl_isomerase-like_TIM-brl"/>
</dbReference>
<evidence type="ECO:0000256" key="1">
    <source>
        <dbReference type="SAM" id="SignalP"/>
    </source>
</evidence>
<gene>
    <name evidence="3" type="ORF">KOF26_14445</name>
</gene>
<keyword evidence="1" id="KW-0732">Signal</keyword>
<dbReference type="PANTHER" id="PTHR12110">
    <property type="entry name" value="HYDROXYPYRUVATE ISOMERASE"/>
    <property type="match status" value="1"/>
</dbReference>
<keyword evidence="4" id="KW-1185">Reference proteome</keyword>
<feature type="chain" id="PRO_5046347373" evidence="1">
    <location>
        <begin position="31"/>
        <end position="365"/>
    </location>
</feature>
<comment type="caution">
    <text evidence="3">The sequence shown here is derived from an EMBL/GenBank/DDBJ whole genome shotgun (WGS) entry which is preliminary data.</text>
</comment>
<organism evidence="3 4">
    <name type="scientific">Sphingomonas quercus</name>
    <dbReference type="NCBI Taxonomy" id="2842451"/>
    <lineage>
        <taxon>Bacteria</taxon>
        <taxon>Pseudomonadati</taxon>
        <taxon>Pseudomonadota</taxon>
        <taxon>Alphaproteobacteria</taxon>
        <taxon>Sphingomonadales</taxon>
        <taxon>Sphingomonadaceae</taxon>
        <taxon>Sphingomonas</taxon>
    </lineage>
</organism>
<dbReference type="EMBL" id="JAHKRT010000008">
    <property type="protein sequence ID" value="MBU3079058.1"/>
    <property type="molecule type" value="Genomic_DNA"/>
</dbReference>
<reference evidence="3 4" key="1">
    <citation type="submission" date="2021-06" db="EMBL/GenBank/DDBJ databases">
        <title>Sphingomonas sp. XMGL2, whole genome shotgun sequencing project.</title>
        <authorList>
            <person name="Zhao G."/>
            <person name="Shen L."/>
        </authorList>
    </citation>
    <scope>NUCLEOTIDE SEQUENCE [LARGE SCALE GENOMIC DNA]</scope>
    <source>
        <strain evidence="3 4">XMGL2</strain>
    </source>
</reference>
<dbReference type="PROSITE" id="PS51318">
    <property type="entry name" value="TAT"/>
    <property type="match status" value="1"/>
</dbReference>
<keyword evidence="3" id="KW-0413">Isomerase</keyword>
<protein>
    <submittedName>
        <fullName evidence="3">Sugar phosphate isomerase/epimerase</fullName>
    </submittedName>
</protein>
<feature type="signal peptide" evidence="1">
    <location>
        <begin position="1"/>
        <end position="30"/>
    </location>
</feature>
<dbReference type="InterPro" id="IPR050312">
    <property type="entry name" value="IolE/XylAMocC-like"/>
</dbReference>
<evidence type="ECO:0000313" key="4">
    <source>
        <dbReference type="Proteomes" id="UP000776276"/>
    </source>
</evidence>
<name>A0ABS6BL69_9SPHN</name>
<dbReference type="GO" id="GO:0016853">
    <property type="term" value="F:isomerase activity"/>
    <property type="evidence" value="ECO:0007669"/>
    <property type="project" value="UniProtKB-KW"/>
</dbReference>
<feature type="domain" description="Xylose isomerase-like TIM barrel" evidence="2">
    <location>
        <begin position="98"/>
        <end position="332"/>
    </location>
</feature>
<evidence type="ECO:0000313" key="3">
    <source>
        <dbReference type="EMBL" id="MBU3079058.1"/>
    </source>
</evidence>
<sequence length="365" mass="40110">MADISRRGFFASSAAAGAAGALGLAGAAEAAVPAAPISTKSVPGLPDVWGSDFLYQWSPPENVARDLTPGNALIRLSSQMSPRLASTPGTDWNALFKAQRDNGWTAVETGSVGWVSRKFADSEVQEIKAALKANDVVFYNIHCGGNIIAPDPDADRWQRHIIDTIHSAEQFGVPMILTHVGSMYPNRDNAHPQNWSREAWQRSVNALKRICKDTAGSKVEIAIEPVNTESINNPWAQKRLREEVGDPRIMSGLDITNMVAPNIAFRMTEMTNLTFDLLEDQIRYVHAKDFVWNGMLAGLDWALQGTGNMDYEQFLARVSRLKQKEVYMLVEFLTNDADYVMAQRNIRAIGKKVGVKIHGTQGAAA</sequence>